<keyword evidence="3 8" id="KW-0812">Transmembrane</keyword>
<dbReference type="PANTHER" id="PTHR31145:SF5">
    <property type="entry name" value="DUF907 DOMAIN PROTEIN (AFU_ORTHOLOGUE AFUA_2G06100)"/>
    <property type="match status" value="1"/>
</dbReference>
<keyword evidence="4 9" id="KW-0732">Signal</keyword>
<evidence type="ECO:0000313" key="12">
    <source>
        <dbReference type="Proteomes" id="UP000275078"/>
    </source>
</evidence>
<dbReference type="InterPro" id="IPR010308">
    <property type="entry name" value="TRP_C"/>
</dbReference>
<dbReference type="Pfam" id="PF06011">
    <property type="entry name" value="TRP"/>
    <property type="match status" value="1"/>
</dbReference>
<feature type="region of interest" description="Disordered" evidence="7">
    <location>
        <begin position="658"/>
        <end position="727"/>
    </location>
</feature>
<feature type="compositionally biased region" description="Basic and acidic residues" evidence="7">
    <location>
        <begin position="688"/>
        <end position="710"/>
    </location>
</feature>
<dbReference type="GO" id="GO:0055085">
    <property type="term" value="P:transmembrane transport"/>
    <property type="evidence" value="ECO:0007669"/>
    <property type="project" value="TreeGrafter"/>
</dbReference>
<dbReference type="STRING" id="1160509.A0A3N4HSZ1"/>
<evidence type="ECO:0000256" key="2">
    <source>
        <dbReference type="ARBA" id="ARBA00010642"/>
    </source>
</evidence>
<comment type="subcellular location">
    <subcellularLocation>
        <location evidence="1">Membrane</location>
        <topology evidence="1">Multi-pass membrane protein</topology>
    </subcellularLocation>
</comment>
<evidence type="ECO:0000256" key="9">
    <source>
        <dbReference type="SAM" id="SignalP"/>
    </source>
</evidence>
<keyword evidence="5 8" id="KW-1133">Transmembrane helix</keyword>
<evidence type="ECO:0000313" key="11">
    <source>
        <dbReference type="EMBL" id="RPA76819.1"/>
    </source>
</evidence>
<feature type="signal peptide" evidence="9">
    <location>
        <begin position="1"/>
        <end position="32"/>
    </location>
</feature>
<evidence type="ECO:0000256" key="6">
    <source>
        <dbReference type="ARBA" id="ARBA00023136"/>
    </source>
</evidence>
<evidence type="ECO:0000256" key="8">
    <source>
        <dbReference type="SAM" id="Phobius"/>
    </source>
</evidence>
<dbReference type="GO" id="GO:0009272">
    <property type="term" value="P:fungal-type cell wall biogenesis"/>
    <property type="evidence" value="ECO:0007669"/>
    <property type="project" value="TreeGrafter"/>
</dbReference>
<protein>
    <submittedName>
        <fullName evidence="11">TRP-domain-containing protein</fullName>
    </submittedName>
</protein>
<feature type="transmembrane region" description="Helical" evidence="8">
    <location>
        <begin position="403"/>
        <end position="429"/>
    </location>
</feature>
<feature type="transmembrane region" description="Helical" evidence="8">
    <location>
        <begin position="435"/>
        <end position="461"/>
    </location>
</feature>
<dbReference type="InterPro" id="IPR032800">
    <property type="entry name" value="TRP_N"/>
</dbReference>
<comment type="similarity">
    <text evidence="2">Belongs to the transient receptor potential (TRP) ion channel family.</text>
</comment>
<feature type="region of interest" description="Disordered" evidence="7">
    <location>
        <begin position="622"/>
        <end position="644"/>
    </location>
</feature>
<accession>A0A3N4HSZ1</accession>
<sequence length="727" mass="79288">MRIIRRAQDVGTSSLFASLLLLTTFGSRPVQGADVLKTNGFTTCLVTDEIKVTRMNIEYSKKTNEVTFDLAGISAKEQYVMAELRVTAYGKEVYTETFDPCEKDIKALCPIPKGDYAAVDQYPIPAEFVSKIPAIAFQIPDLDGLAHLVLKAKEGGKELACLESVVENGKTMSLPSVSAVTAGVAAAALGVSALSAAAGGGAGTGTSPGFIDVMTWFQFVAMTGMNSVEYPSVYRSFSNNFGWSTGMIPWEQMQVSIDNFRKGTGGNTTRSSVEALKNSTLIFTNTSGGTPSVAKRALDWTIRNVARAVTVDGETVAELGGNGEPKEDPAEKNMIQRQVDGVTAYVERLKIPDTNTFMTVLLVFCIVIATVAVCILLFKVILEAWALFASFPVALRGFRKRYWEFLATTIVRIIFVLYGTWTLYCLYQFSHGDAWGAHVLAAITLAMFTGVLGFFVVKIFLVAREAKKTLGGAEALYEDKPKMRKYGLFYDQFKSNFWWLFIPMILYAFAKASFIALGEGHGMIQVAGQLAVEGIMLIILLWSRPYNTKTGNVLNIIISVVRVLSVVCLLVFVQQLGIARDTKTVTGVALIVIQSVLTAALAILIICNAIFVMCKKDPKKPKKGEFEKMQDDEPNLTPLDPRNSLLIRVPGSDGKGFYQKTPTQDSFLPPGNGKGAFGDDAFQMTEYRGGREGFHDRNASVDTLGDRRDPAGSGYRGGSPPQGGYRY</sequence>
<feature type="chain" id="PRO_5018129903" evidence="9">
    <location>
        <begin position="33"/>
        <end position="727"/>
    </location>
</feature>
<keyword evidence="6 8" id="KW-0472">Membrane</keyword>
<evidence type="ECO:0000256" key="5">
    <source>
        <dbReference type="ARBA" id="ARBA00022989"/>
    </source>
</evidence>
<feature type="transmembrane region" description="Helical" evidence="8">
    <location>
        <begin position="523"/>
        <end position="542"/>
    </location>
</feature>
<evidence type="ECO:0000256" key="4">
    <source>
        <dbReference type="ARBA" id="ARBA00022729"/>
    </source>
</evidence>
<evidence type="ECO:0000259" key="10">
    <source>
        <dbReference type="SMART" id="SM01320"/>
    </source>
</evidence>
<dbReference type="Pfam" id="PF14558">
    <property type="entry name" value="TRP_N"/>
    <property type="match status" value="1"/>
</dbReference>
<feature type="transmembrane region" description="Helical" evidence="8">
    <location>
        <begin position="588"/>
        <end position="613"/>
    </location>
</feature>
<proteinExistence type="inferred from homology"/>
<gene>
    <name evidence="11" type="ORF">BJ508DRAFT_213368</name>
</gene>
<feature type="transmembrane region" description="Helical" evidence="8">
    <location>
        <begin position="554"/>
        <end position="576"/>
    </location>
</feature>
<dbReference type="PANTHER" id="PTHR31145">
    <property type="entry name" value="INTEGRAL MEMBRANE PROTEIN (AFU_ORTHOLOGUE AFUA_7G01610)"/>
    <property type="match status" value="1"/>
</dbReference>
<name>A0A3N4HSZ1_ASCIM</name>
<keyword evidence="12" id="KW-1185">Reference proteome</keyword>
<dbReference type="SMART" id="SM01320">
    <property type="entry name" value="TRP_N"/>
    <property type="match status" value="1"/>
</dbReference>
<evidence type="ECO:0000256" key="7">
    <source>
        <dbReference type="SAM" id="MobiDB-lite"/>
    </source>
</evidence>
<dbReference type="GO" id="GO:0016020">
    <property type="term" value="C:membrane"/>
    <property type="evidence" value="ECO:0007669"/>
    <property type="project" value="UniProtKB-SubCell"/>
</dbReference>
<reference evidence="11 12" key="1">
    <citation type="journal article" date="2018" name="Nat. Ecol. Evol.">
        <title>Pezizomycetes genomes reveal the molecular basis of ectomycorrhizal truffle lifestyle.</title>
        <authorList>
            <person name="Murat C."/>
            <person name="Payen T."/>
            <person name="Noel B."/>
            <person name="Kuo A."/>
            <person name="Morin E."/>
            <person name="Chen J."/>
            <person name="Kohler A."/>
            <person name="Krizsan K."/>
            <person name="Balestrini R."/>
            <person name="Da Silva C."/>
            <person name="Montanini B."/>
            <person name="Hainaut M."/>
            <person name="Levati E."/>
            <person name="Barry K.W."/>
            <person name="Belfiori B."/>
            <person name="Cichocki N."/>
            <person name="Clum A."/>
            <person name="Dockter R.B."/>
            <person name="Fauchery L."/>
            <person name="Guy J."/>
            <person name="Iotti M."/>
            <person name="Le Tacon F."/>
            <person name="Lindquist E.A."/>
            <person name="Lipzen A."/>
            <person name="Malagnac F."/>
            <person name="Mello A."/>
            <person name="Molinier V."/>
            <person name="Miyauchi S."/>
            <person name="Poulain J."/>
            <person name="Riccioni C."/>
            <person name="Rubini A."/>
            <person name="Sitrit Y."/>
            <person name="Splivallo R."/>
            <person name="Traeger S."/>
            <person name="Wang M."/>
            <person name="Zifcakova L."/>
            <person name="Wipf D."/>
            <person name="Zambonelli A."/>
            <person name="Paolocci F."/>
            <person name="Nowrousian M."/>
            <person name="Ottonello S."/>
            <person name="Baldrian P."/>
            <person name="Spatafora J.W."/>
            <person name="Henrissat B."/>
            <person name="Nagy L.G."/>
            <person name="Aury J.M."/>
            <person name="Wincker P."/>
            <person name="Grigoriev I.V."/>
            <person name="Bonfante P."/>
            <person name="Martin F.M."/>
        </authorList>
    </citation>
    <scope>NUCLEOTIDE SEQUENCE [LARGE SCALE GENOMIC DNA]</scope>
    <source>
        <strain evidence="11 12">RN42</strain>
    </source>
</reference>
<dbReference type="Proteomes" id="UP000275078">
    <property type="component" value="Unassembled WGS sequence"/>
</dbReference>
<feature type="transmembrane region" description="Helical" evidence="8">
    <location>
        <begin position="497"/>
        <end position="517"/>
    </location>
</feature>
<organism evidence="11 12">
    <name type="scientific">Ascobolus immersus RN42</name>
    <dbReference type="NCBI Taxonomy" id="1160509"/>
    <lineage>
        <taxon>Eukaryota</taxon>
        <taxon>Fungi</taxon>
        <taxon>Dikarya</taxon>
        <taxon>Ascomycota</taxon>
        <taxon>Pezizomycotina</taxon>
        <taxon>Pezizomycetes</taxon>
        <taxon>Pezizales</taxon>
        <taxon>Ascobolaceae</taxon>
        <taxon>Ascobolus</taxon>
    </lineage>
</organism>
<feature type="domain" description="ML-like" evidence="10">
    <location>
        <begin position="34"/>
        <end position="173"/>
    </location>
</feature>
<evidence type="ECO:0000256" key="3">
    <source>
        <dbReference type="ARBA" id="ARBA00022692"/>
    </source>
</evidence>
<feature type="transmembrane region" description="Helical" evidence="8">
    <location>
        <begin position="357"/>
        <end position="382"/>
    </location>
</feature>
<evidence type="ECO:0000256" key="1">
    <source>
        <dbReference type="ARBA" id="ARBA00004141"/>
    </source>
</evidence>
<dbReference type="AlphaFoldDB" id="A0A3N4HSZ1"/>
<dbReference type="InterPro" id="IPR040241">
    <property type="entry name" value="TRP_Flc/Pkd2-like"/>
</dbReference>
<dbReference type="EMBL" id="ML119737">
    <property type="protein sequence ID" value="RPA76819.1"/>
    <property type="molecule type" value="Genomic_DNA"/>
</dbReference>
<dbReference type="OrthoDB" id="2115177at2759"/>
<feature type="compositionally biased region" description="Gly residues" evidence="7">
    <location>
        <begin position="714"/>
        <end position="727"/>
    </location>
</feature>